<reference evidence="1" key="2">
    <citation type="journal article" date="2010" name="Nature">
        <title>Comparative genomics reveals mobile pathogenicity chromosomes in Fusarium.</title>
        <authorList>
            <person name="Ma L.J."/>
            <person name="van der Does H.C."/>
            <person name="Borkovich K.A."/>
            <person name="Coleman J.J."/>
            <person name="Daboussi M.J."/>
            <person name="Di Pietro A."/>
            <person name="Dufresne M."/>
            <person name="Freitag M."/>
            <person name="Grabherr M."/>
            <person name="Henrissat B."/>
            <person name="Houterman P.M."/>
            <person name="Kang S."/>
            <person name="Shim W.B."/>
            <person name="Woloshuk C."/>
            <person name="Xie X."/>
            <person name="Xu J.R."/>
            <person name="Antoniw J."/>
            <person name="Baker S.E."/>
            <person name="Bluhm B.H."/>
            <person name="Breakspear A."/>
            <person name="Brown D.W."/>
            <person name="Butchko R.A."/>
            <person name="Chapman S."/>
            <person name="Coulson R."/>
            <person name="Coutinho P.M."/>
            <person name="Danchin E.G."/>
            <person name="Diener A."/>
            <person name="Gale L.R."/>
            <person name="Gardiner D.M."/>
            <person name="Goff S."/>
            <person name="Hammond-Kosack K.E."/>
            <person name="Hilburn K."/>
            <person name="Hua-Van A."/>
            <person name="Jonkers W."/>
            <person name="Kazan K."/>
            <person name="Kodira C.D."/>
            <person name="Koehrsen M."/>
            <person name="Kumar L."/>
            <person name="Lee Y.H."/>
            <person name="Li L."/>
            <person name="Manners J.M."/>
            <person name="Miranda-Saavedra D."/>
            <person name="Mukherjee M."/>
            <person name="Park G."/>
            <person name="Park J."/>
            <person name="Park S.Y."/>
            <person name="Proctor R.H."/>
            <person name="Regev A."/>
            <person name="Ruiz-Roldan M.C."/>
            <person name="Sain D."/>
            <person name="Sakthikumar S."/>
            <person name="Sykes S."/>
            <person name="Schwartz D.C."/>
            <person name="Turgeon B.G."/>
            <person name="Wapinski I."/>
            <person name="Yoder O."/>
            <person name="Young S."/>
            <person name="Zeng Q."/>
            <person name="Zhou S."/>
            <person name="Galagan J."/>
            <person name="Cuomo C.A."/>
            <person name="Kistler H.C."/>
            <person name="Rep M."/>
        </authorList>
    </citation>
    <scope>NUCLEOTIDE SEQUENCE [LARGE SCALE GENOMIC DNA]</scope>
    <source>
        <strain evidence="1">4287</strain>
    </source>
</reference>
<dbReference type="VEuPathDB" id="FungiDB:FOXG_20878"/>
<dbReference type="KEGG" id="fox:FOXG_20878"/>
<accession>A0A0J9VSF9</accession>
<protein>
    <recommendedName>
        <fullName evidence="3">BRCT domain-containing protein</fullName>
    </recommendedName>
</protein>
<gene>
    <name evidence="1" type="ORF">FOXG_20878</name>
</gene>
<organism evidence="1 2">
    <name type="scientific">Fusarium oxysporum f. sp. lycopersici (strain 4287 / CBS 123668 / FGSC 9935 / NRRL 34936)</name>
    <name type="common">Fusarium vascular wilt of tomato</name>
    <dbReference type="NCBI Taxonomy" id="426428"/>
    <lineage>
        <taxon>Eukaryota</taxon>
        <taxon>Fungi</taxon>
        <taxon>Dikarya</taxon>
        <taxon>Ascomycota</taxon>
        <taxon>Pezizomycotina</taxon>
        <taxon>Sordariomycetes</taxon>
        <taxon>Hypocreomycetidae</taxon>
        <taxon>Hypocreales</taxon>
        <taxon>Nectriaceae</taxon>
        <taxon>Fusarium</taxon>
        <taxon>Fusarium oxysporum species complex</taxon>
    </lineage>
</organism>
<dbReference type="EMBL" id="DS231713">
    <property type="protein sequence ID" value="KNB13686.1"/>
    <property type="molecule type" value="Genomic_DNA"/>
</dbReference>
<evidence type="ECO:0008006" key="3">
    <source>
        <dbReference type="Google" id="ProtNLM"/>
    </source>
</evidence>
<evidence type="ECO:0000313" key="2">
    <source>
        <dbReference type="Proteomes" id="UP000009097"/>
    </source>
</evidence>
<dbReference type="AlphaFoldDB" id="A0A0J9VSF9"/>
<sequence>MAEVANFKEYKIILSGRFRPGYNQHKLKCLISSLPRFSISGNPRELPTHLVCEQAVWDSKSRTETMKLAMERRTIICNLEWLLDVIEGQREDGNREPKSCHILWPEEESVRSRQAEIVRCRQKLTAAKIGGLGTIVESHLEMLDKGEAGERLLDRSGEKYLLEAMWHLNRVFEIYPEPPSSILEDIEWSVVEDPETARRANSRGYSSIDLEEEVFSHPISIRLYDRYDEHDLIIEVEVPTVRNILTEIGSIYSTANDKWWYLHKKDQNGYMKPRKYDDSPKSQRRTGKEWMEEYGWDLGDCSYFNGIRRVGVDTTIWKINLLTDGGKLI</sequence>
<name>A0A0J9VSF9_FUSO4</name>
<dbReference type="SUPFAM" id="SSF52113">
    <property type="entry name" value="BRCT domain"/>
    <property type="match status" value="1"/>
</dbReference>
<dbReference type="RefSeq" id="XP_018251731.1">
    <property type="nucleotide sequence ID" value="XM_018401196.1"/>
</dbReference>
<reference evidence="1" key="1">
    <citation type="submission" date="2007-04" db="EMBL/GenBank/DDBJ databases">
        <authorList>
            <consortium name="The Broad Institute Genome Sequencing Platform"/>
            <person name="Birren B."/>
            <person name="Lander E."/>
            <person name="Galagan J."/>
            <person name="Nusbaum C."/>
            <person name="Devon K."/>
            <person name="Ma L.-J."/>
            <person name="Jaffe D."/>
            <person name="Butler J."/>
            <person name="Alvarez P."/>
            <person name="Gnerre S."/>
            <person name="Grabherr M."/>
            <person name="Kleber M."/>
            <person name="Mauceli E."/>
            <person name="Brockman W."/>
            <person name="MacCallum I.A."/>
            <person name="Young S."/>
            <person name="LaButti K."/>
            <person name="DeCaprio D."/>
            <person name="Crawford M."/>
            <person name="Koehrsen M."/>
            <person name="Engels R."/>
            <person name="Montgomery P."/>
            <person name="Pearson M."/>
            <person name="Howarth C."/>
            <person name="Larson L."/>
            <person name="White J."/>
            <person name="O'Leary S."/>
            <person name="Kodira C."/>
            <person name="Zeng Q."/>
            <person name="Yandava C."/>
            <person name="Alvarado L."/>
            <person name="Kistler C."/>
            <person name="Shim W.-B."/>
            <person name="Kang S."/>
            <person name="Woloshuk C."/>
        </authorList>
    </citation>
    <scope>NUCLEOTIDE SEQUENCE</scope>
    <source>
        <strain evidence="1">4287</strain>
    </source>
</reference>
<dbReference type="GeneID" id="28961584"/>
<dbReference type="OrthoDB" id="4985711at2759"/>
<dbReference type="Proteomes" id="UP000009097">
    <property type="component" value="Unassembled WGS sequence"/>
</dbReference>
<proteinExistence type="predicted"/>
<evidence type="ECO:0000313" key="1">
    <source>
        <dbReference type="EMBL" id="KNB13686.1"/>
    </source>
</evidence>
<dbReference type="InterPro" id="IPR036420">
    <property type="entry name" value="BRCT_dom_sf"/>
</dbReference>